<dbReference type="PANTHER" id="PTHR21535:SF90">
    <property type="entry name" value="CORA METAL ION TRANSPORTER"/>
    <property type="match status" value="1"/>
</dbReference>
<evidence type="ECO:0000313" key="3">
    <source>
        <dbReference type="EMBL" id="WFD19473.1"/>
    </source>
</evidence>
<feature type="region of interest" description="Disordered" evidence="1">
    <location>
        <begin position="1"/>
        <end position="44"/>
    </location>
</feature>
<dbReference type="EMBL" id="CP119910">
    <property type="protein sequence ID" value="WFD19473.1"/>
    <property type="molecule type" value="Genomic_DNA"/>
</dbReference>
<dbReference type="GO" id="GO:0015095">
    <property type="term" value="F:magnesium ion transmembrane transporter activity"/>
    <property type="evidence" value="ECO:0007669"/>
    <property type="project" value="TreeGrafter"/>
</dbReference>
<keyword evidence="4" id="KW-1185">Reference proteome</keyword>
<dbReference type="AlphaFoldDB" id="A0AAF0E8C4"/>
<reference evidence="3" key="1">
    <citation type="submission" date="2023-03" db="EMBL/GenBank/DDBJ databases">
        <title>Mating type loci evolution in Malassezia.</title>
        <authorList>
            <person name="Coelho M.A."/>
        </authorList>
    </citation>
    <scope>NUCLEOTIDE SEQUENCE</scope>
    <source>
        <strain evidence="3">CBS 10434</strain>
    </source>
</reference>
<feature type="transmembrane region" description="Helical" evidence="2">
    <location>
        <begin position="424"/>
        <end position="451"/>
    </location>
</feature>
<evidence type="ECO:0000313" key="4">
    <source>
        <dbReference type="Proteomes" id="UP001220961"/>
    </source>
</evidence>
<accession>A0AAF0E8C4</accession>
<dbReference type="GO" id="GO:0010961">
    <property type="term" value="P:intracellular magnesium ion homeostasis"/>
    <property type="evidence" value="ECO:0007669"/>
    <property type="project" value="TreeGrafter"/>
</dbReference>
<dbReference type="GO" id="GO:0016020">
    <property type="term" value="C:membrane"/>
    <property type="evidence" value="ECO:0007669"/>
    <property type="project" value="TreeGrafter"/>
</dbReference>
<feature type="region of interest" description="Disordered" evidence="1">
    <location>
        <begin position="206"/>
        <end position="235"/>
    </location>
</feature>
<dbReference type="PANTHER" id="PTHR21535">
    <property type="entry name" value="MAGNESIUM AND COBALT TRANSPORT PROTEIN/MITOCHONDRIAL IMPORT INNER MEMBRANE TRANSLOCASE SUBUNIT TIM8"/>
    <property type="match status" value="1"/>
</dbReference>
<evidence type="ECO:0000256" key="2">
    <source>
        <dbReference type="SAM" id="Phobius"/>
    </source>
</evidence>
<name>A0AAF0E8C4_9BASI</name>
<keyword evidence="2" id="KW-0472">Membrane</keyword>
<dbReference type="InterPro" id="IPR045861">
    <property type="entry name" value="CorA_cytoplasmic_dom"/>
</dbReference>
<feature type="transmembrane region" description="Helical" evidence="2">
    <location>
        <begin position="471"/>
        <end position="495"/>
    </location>
</feature>
<sequence>MQEDEGDLALPPPALDVNQTDMMPDKEPTWEDQESQTGRHMSDIPLTPFFRSTLPGELTHSPMPFSQLARYPDANRSSAGPIPTIVEEEGGMANLMLPEAALDIEPVRPVTQTPKVVPEPVPPSFTPSLISRCVLRNNPWWLDIRCPTYKVMQQLSLQFPLHPLTVEDILKQEQREKVELFERLGYYFVVVRALDEHYFRFTRAQGGSQENAEQPSPSTLEHQAQSSKPDRQAQDLSIQAGGRMQIEMVKSEDAKEGLEGLGAGSLSMYMVVFDHGVITFHFEDMTEKLAFESLTNLPNANTDHIQYLRRRAERLKSFSTYEAIQQSLFILHLTRVREVVMGLNRLLLPKSDVIRGLRKRIVEMHRDGSEESLIALYFDDITDHIASMLTQLQDREAGLNNTHSSFLTRAYVSERKFNLEKVKYLVNVSVFIAFIFCIQLLCSAFSMNVLVPDDNSSAGEDPDSIDEDRVYHHFYGFGGIVAGVVVIPFIVYAYAKHLKRRTRIMYKQNAARW</sequence>
<organism evidence="3 4">
    <name type="scientific">Malassezia caprae</name>
    <dbReference type="NCBI Taxonomy" id="1381934"/>
    <lineage>
        <taxon>Eukaryota</taxon>
        <taxon>Fungi</taxon>
        <taxon>Dikarya</taxon>
        <taxon>Basidiomycota</taxon>
        <taxon>Ustilaginomycotina</taxon>
        <taxon>Malasseziomycetes</taxon>
        <taxon>Malasseziales</taxon>
        <taxon>Malasseziaceae</taxon>
        <taxon>Malassezia</taxon>
    </lineage>
</organism>
<keyword evidence="2" id="KW-0812">Transmembrane</keyword>
<protein>
    <submittedName>
        <fullName evidence="3">Uncharacterized protein</fullName>
    </submittedName>
</protein>
<dbReference type="Proteomes" id="UP001220961">
    <property type="component" value="Chromosome 3"/>
</dbReference>
<dbReference type="SUPFAM" id="SSF143865">
    <property type="entry name" value="CorA soluble domain-like"/>
    <property type="match status" value="1"/>
</dbReference>
<gene>
    <name evidence="3" type="ORF">MCAP1_001703</name>
</gene>
<proteinExistence type="predicted"/>
<dbReference type="Gene3D" id="3.30.460.20">
    <property type="entry name" value="CorA soluble domain-like"/>
    <property type="match status" value="1"/>
</dbReference>
<feature type="compositionally biased region" description="Polar residues" evidence="1">
    <location>
        <begin position="206"/>
        <end position="227"/>
    </location>
</feature>
<dbReference type="Gene3D" id="1.20.58.340">
    <property type="entry name" value="Magnesium transport protein CorA, transmembrane region"/>
    <property type="match status" value="1"/>
</dbReference>
<evidence type="ECO:0000256" key="1">
    <source>
        <dbReference type="SAM" id="MobiDB-lite"/>
    </source>
</evidence>
<keyword evidence="2" id="KW-1133">Transmembrane helix</keyword>